<dbReference type="EMBL" id="FNCE01000013">
    <property type="protein sequence ID" value="SDG44609.1"/>
    <property type="molecule type" value="Genomic_DNA"/>
</dbReference>
<comment type="similarity">
    <text evidence="1 5">Belongs to the glutathione peroxidase family.</text>
</comment>
<evidence type="ECO:0000256" key="1">
    <source>
        <dbReference type="ARBA" id="ARBA00006926"/>
    </source>
</evidence>
<keyword evidence="3 5" id="KW-0560">Oxidoreductase</keyword>
<dbReference type="Proteomes" id="UP000199415">
    <property type="component" value="Unassembled WGS sequence"/>
</dbReference>
<dbReference type="PROSITE" id="PS51355">
    <property type="entry name" value="GLUTATHIONE_PEROXID_3"/>
    <property type="match status" value="1"/>
</dbReference>
<dbReference type="GO" id="GO:0034599">
    <property type="term" value="P:cellular response to oxidative stress"/>
    <property type="evidence" value="ECO:0007669"/>
    <property type="project" value="TreeGrafter"/>
</dbReference>
<reference evidence="7 8" key="1">
    <citation type="submission" date="2016-10" db="EMBL/GenBank/DDBJ databases">
        <authorList>
            <person name="de Groot N.N."/>
        </authorList>
    </citation>
    <scope>NUCLEOTIDE SEQUENCE [LARGE SCALE GENOMIC DNA]</scope>
    <source>
        <strain evidence="7 8">DSM 25584</strain>
    </source>
</reference>
<evidence type="ECO:0000256" key="2">
    <source>
        <dbReference type="ARBA" id="ARBA00022559"/>
    </source>
</evidence>
<proteinExistence type="inferred from homology"/>
<dbReference type="Gene3D" id="3.40.30.10">
    <property type="entry name" value="Glutaredoxin"/>
    <property type="match status" value="1"/>
</dbReference>
<protein>
    <recommendedName>
        <fullName evidence="5">Glutathione peroxidase</fullName>
    </recommendedName>
</protein>
<name>A0A1G7UC41_9PROT</name>
<organism evidence="7 8">
    <name type="scientific">Limimonas halophila</name>
    <dbReference type="NCBI Taxonomy" id="1082479"/>
    <lineage>
        <taxon>Bacteria</taxon>
        <taxon>Pseudomonadati</taxon>
        <taxon>Pseudomonadota</taxon>
        <taxon>Alphaproteobacteria</taxon>
        <taxon>Rhodospirillales</taxon>
        <taxon>Rhodovibrionaceae</taxon>
        <taxon>Limimonas</taxon>
    </lineage>
</organism>
<keyword evidence="8" id="KW-1185">Reference proteome</keyword>
<dbReference type="InterPro" id="IPR013766">
    <property type="entry name" value="Thioredoxin_domain"/>
</dbReference>
<dbReference type="PANTHER" id="PTHR11592:SF78">
    <property type="entry name" value="GLUTATHIONE PEROXIDASE"/>
    <property type="match status" value="1"/>
</dbReference>
<evidence type="ECO:0000256" key="3">
    <source>
        <dbReference type="ARBA" id="ARBA00023002"/>
    </source>
</evidence>
<dbReference type="PRINTS" id="PR01011">
    <property type="entry name" value="GLUTPROXDASE"/>
</dbReference>
<gene>
    <name evidence="7" type="ORF">SAMN05216241_11325</name>
</gene>
<dbReference type="InterPro" id="IPR029759">
    <property type="entry name" value="GPX_AS"/>
</dbReference>
<feature type="domain" description="Thioredoxin" evidence="6">
    <location>
        <begin position="1"/>
        <end position="158"/>
    </location>
</feature>
<evidence type="ECO:0000256" key="4">
    <source>
        <dbReference type="PIRSR" id="PIRSR000303-1"/>
    </source>
</evidence>
<dbReference type="PROSITE" id="PS00460">
    <property type="entry name" value="GLUTATHIONE_PEROXID_1"/>
    <property type="match status" value="1"/>
</dbReference>
<evidence type="ECO:0000256" key="5">
    <source>
        <dbReference type="RuleBase" id="RU000499"/>
    </source>
</evidence>
<dbReference type="CDD" id="cd00340">
    <property type="entry name" value="GSH_Peroxidase"/>
    <property type="match status" value="1"/>
</dbReference>
<dbReference type="Pfam" id="PF00255">
    <property type="entry name" value="GSHPx"/>
    <property type="match status" value="1"/>
</dbReference>
<dbReference type="InterPro" id="IPR000889">
    <property type="entry name" value="Glutathione_peroxidase"/>
</dbReference>
<dbReference type="PROSITE" id="PS51352">
    <property type="entry name" value="THIOREDOXIN_2"/>
    <property type="match status" value="1"/>
</dbReference>
<dbReference type="GO" id="GO:0004601">
    <property type="term" value="F:peroxidase activity"/>
    <property type="evidence" value="ECO:0007669"/>
    <property type="project" value="UniProtKB-KW"/>
</dbReference>
<evidence type="ECO:0000313" key="8">
    <source>
        <dbReference type="Proteomes" id="UP000199415"/>
    </source>
</evidence>
<dbReference type="STRING" id="1082479.SAMN05216241_11325"/>
<feature type="active site" evidence="4">
    <location>
        <position position="35"/>
    </location>
</feature>
<dbReference type="AlphaFoldDB" id="A0A1G7UC41"/>
<dbReference type="InterPro" id="IPR036249">
    <property type="entry name" value="Thioredoxin-like_sf"/>
</dbReference>
<sequence>MSAHDFTFSGLDGGDLNLAIFKGRAVLLANTATECGYAPQLRELQKLYDTYGDRGFMVVAVPSNDFGEQEPLEGAAIREHCETHHAVTFPMTGKEHVIGQQAHPFFRWIEDEVGEAAMPRWNFHKYLLDPEGELVGAWPSSVEPTSAEITGAIEDVLPR</sequence>
<dbReference type="PANTHER" id="PTHR11592">
    <property type="entry name" value="GLUTATHIONE PEROXIDASE"/>
    <property type="match status" value="1"/>
</dbReference>
<evidence type="ECO:0000259" key="6">
    <source>
        <dbReference type="PROSITE" id="PS51352"/>
    </source>
</evidence>
<accession>A0A1G7UC41</accession>
<keyword evidence="2 5" id="KW-0575">Peroxidase</keyword>
<dbReference type="PIRSF" id="PIRSF000303">
    <property type="entry name" value="Glutathion_perox"/>
    <property type="match status" value="1"/>
</dbReference>
<dbReference type="SUPFAM" id="SSF52833">
    <property type="entry name" value="Thioredoxin-like"/>
    <property type="match status" value="1"/>
</dbReference>
<dbReference type="RefSeq" id="WP_176758675.1">
    <property type="nucleotide sequence ID" value="NZ_FNCE01000013.1"/>
</dbReference>
<evidence type="ECO:0000313" key="7">
    <source>
        <dbReference type="EMBL" id="SDG44609.1"/>
    </source>
</evidence>